<dbReference type="OrthoDB" id="4138121at2759"/>
<dbReference type="AlphaFoldDB" id="A0A139H411"/>
<feature type="compositionally biased region" description="Basic and acidic residues" evidence="1">
    <location>
        <begin position="97"/>
        <end position="114"/>
    </location>
</feature>
<keyword evidence="3" id="KW-1185">Reference proteome</keyword>
<sequence>MAPWLRFLEAWAVQQLLRTPAFHRAVEKVARQVHRVRHGTPPEELGGTKLDHPDQPSFIRHFADELKTQLGKAERQEASEAARTEGVKGSSVKARRSASEAGEHDSDAAWEHIRQSARKTASSKPAEAAEENAEGAWRGAQQAGSQGRKRGFMGEYMDALRDQINNKNGR</sequence>
<gene>
    <name evidence="2" type="ORF">AC578_887</name>
</gene>
<accession>A0A139H411</accession>
<evidence type="ECO:0000256" key="1">
    <source>
        <dbReference type="SAM" id="MobiDB-lite"/>
    </source>
</evidence>
<name>A0A139H411_9PEZI</name>
<feature type="compositionally biased region" description="Basic and acidic residues" evidence="1">
    <location>
        <begin position="68"/>
        <end position="86"/>
    </location>
</feature>
<evidence type="ECO:0000313" key="3">
    <source>
        <dbReference type="Proteomes" id="UP000070133"/>
    </source>
</evidence>
<dbReference type="EMBL" id="LFZN01000150">
    <property type="protein sequence ID" value="KXS97197.1"/>
    <property type="molecule type" value="Genomic_DNA"/>
</dbReference>
<organism evidence="2 3">
    <name type="scientific">Pseudocercospora eumusae</name>
    <dbReference type="NCBI Taxonomy" id="321146"/>
    <lineage>
        <taxon>Eukaryota</taxon>
        <taxon>Fungi</taxon>
        <taxon>Dikarya</taxon>
        <taxon>Ascomycota</taxon>
        <taxon>Pezizomycotina</taxon>
        <taxon>Dothideomycetes</taxon>
        <taxon>Dothideomycetidae</taxon>
        <taxon>Mycosphaerellales</taxon>
        <taxon>Mycosphaerellaceae</taxon>
        <taxon>Pseudocercospora</taxon>
    </lineage>
</organism>
<reference evidence="2" key="1">
    <citation type="submission" date="2015-07" db="EMBL/GenBank/DDBJ databases">
        <title>Comparative genomics of the Sigatoka disease complex on banana suggests a link between parallel evolutionary changes in Pseudocercospora fijiensis and Pseudocercospora eumusae and increased virulence on the banana host.</title>
        <authorList>
            <person name="Chang T.-C."/>
            <person name="Salvucci A."/>
            <person name="Crous P.W."/>
            <person name="Stergiopoulos I."/>
        </authorList>
    </citation>
    <scope>NUCLEOTIDE SEQUENCE [LARGE SCALE GENOMIC DNA]</scope>
    <source>
        <strain evidence="2">CBS 114824</strain>
    </source>
</reference>
<comment type="caution">
    <text evidence="2">The sequence shown here is derived from an EMBL/GenBank/DDBJ whole genome shotgun (WGS) entry which is preliminary data.</text>
</comment>
<proteinExistence type="predicted"/>
<protein>
    <submittedName>
        <fullName evidence="2">Uncharacterized protein</fullName>
    </submittedName>
</protein>
<feature type="region of interest" description="Disordered" evidence="1">
    <location>
        <begin position="68"/>
        <end position="154"/>
    </location>
</feature>
<dbReference type="Pfam" id="PF10906">
    <property type="entry name" value="Mrx7"/>
    <property type="match status" value="1"/>
</dbReference>
<dbReference type="Proteomes" id="UP000070133">
    <property type="component" value="Unassembled WGS sequence"/>
</dbReference>
<dbReference type="InterPro" id="IPR020301">
    <property type="entry name" value="Mrx7"/>
</dbReference>
<evidence type="ECO:0000313" key="2">
    <source>
        <dbReference type="EMBL" id="KXS97197.1"/>
    </source>
</evidence>